<dbReference type="PANTHER" id="PTHR30413:SF8">
    <property type="entry name" value="TRANSPORT PERMEASE PROTEIN"/>
    <property type="match status" value="1"/>
</dbReference>
<name>A0A317ZSJ5_9MICO</name>
<keyword evidence="8 9" id="KW-0472">Membrane</keyword>
<dbReference type="GO" id="GO:0015920">
    <property type="term" value="P:lipopolysaccharide transport"/>
    <property type="evidence" value="ECO:0007669"/>
    <property type="project" value="TreeGrafter"/>
</dbReference>
<protein>
    <recommendedName>
        <fullName evidence="9">Transport permease protein</fullName>
    </recommendedName>
</protein>
<feature type="transmembrane region" description="Helical" evidence="9">
    <location>
        <begin position="60"/>
        <end position="81"/>
    </location>
</feature>
<keyword evidence="5" id="KW-0997">Cell inner membrane</keyword>
<keyword evidence="12" id="KW-1185">Reference proteome</keyword>
<dbReference type="PROSITE" id="PS51012">
    <property type="entry name" value="ABC_TM2"/>
    <property type="match status" value="1"/>
</dbReference>
<evidence type="ECO:0000259" key="10">
    <source>
        <dbReference type="PROSITE" id="PS51012"/>
    </source>
</evidence>
<dbReference type="InterPro" id="IPR047817">
    <property type="entry name" value="ABC2_TM_bact-type"/>
</dbReference>
<comment type="similarity">
    <text evidence="2 9">Belongs to the ABC-2 integral membrane protein family.</text>
</comment>
<evidence type="ECO:0000256" key="6">
    <source>
        <dbReference type="ARBA" id="ARBA00022692"/>
    </source>
</evidence>
<keyword evidence="6 9" id="KW-0812">Transmembrane</keyword>
<evidence type="ECO:0000256" key="4">
    <source>
        <dbReference type="ARBA" id="ARBA00022475"/>
    </source>
</evidence>
<dbReference type="RefSeq" id="WP_110126598.1">
    <property type="nucleotide sequence ID" value="NZ_QHLY01000009.1"/>
</dbReference>
<dbReference type="Pfam" id="PF01061">
    <property type="entry name" value="ABC2_membrane"/>
    <property type="match status" value="1"/>
</dbReference>
<feature type="domain" description="ABC transmembrane type-2" evidence="10">
    <location>
        <begin position="54"/>
        <end position="287"/>
    </location>
</feature>
<evidence type="ECO:0000256" key="2">
    <source>
        <dbReference type="ARBA" id="ARBA00007783"/>
    </source>
</evidence>
<feature type="transmembrane region" description="Helical" evidence="9">
    <location>
        <begin position="163"/>
        <end position="186"/>
    </location>
</feature>
<comment type="caution">
    <text evidence="11">The sequence shown here is derived from an EMBL/GenBank/DDBJ whole genome shotgun (WGS) entry which is preliminary data.</text>
</comment>
<feature type="transmembrane region" description="Helical" evidence="9">
    <location>
        <begin position="128"/>
        <end position="157"/>
    </location>
</feature>
<evidence type="ECO:0000313" key="12">
    <source>
        <dbReference type="Proteomes" id="UP000246722"/>
    </source>
</evidence>
<evidence type="ECO:0000256" key="7">
    <source>
        <dbReference type="ARBA" id="ARBA00022989"/>
    </source>
</evidence>
<keyword evidence="4 9" id="KW-1003">Cell membrane</keyword>
<evidence type="ECO:0000313" key="11">
    <source>
        <dbReference type="EMBL" id="PXA70124.1"/>
    </source>
</evidence>
<proteinExistence type="inferred from homology"/>
<evidence type="ECO:0000256" key="1">
    <source>
        <dbReference type="ARBA" id="ARBA00004429"/>
    </source>
</evidence>
<dbReference type="GO" id="GO:0140359">
    <property type="term" value="F:ABC-type transporter activity"/>
    <property type="evidence" value="ECO:0007669"/>
    <property type="project" value="InterPro"/>
</dbReference>
<gene>
    <name evidence="11" type="ORF">CTB96_09070</name>
</gene>
<organism evidence="11 12">
    <name type="scientific">Cryobacterium arcticum</name>
    <dbReference type="NCBI Taxonomy" id="670052"/>
    <lineage>
        <taxon>Bacteria</taxon>
        <taxon>Bacillati</taxon>
        <taxon>Actinomycetota</taxon>
        <taxon>Actinomycetes</taxon>
        <taxon>Micrococcales</taxon>
        <taxon>Microbacteriaceae</taxon>
        <taxon>Cryobacterium</taxon>
    </lineage>
</organism>
<dbReference type="OrthoDB" id="9789409at2"/>
<evidence type="ECO:0000256" key="3">
    <source>
        <dbReference type="ARBA" id="ARBA00022448"/>
    </source>
</evidence>
<feature type="transmembrane region" description="Helical" evidence="9">
    <location>
        <begin position="198"/>
        <end position="216"/>
    </location>
</feature>
<dbReference type="AlphaFoldDB" id="A0A317ZSJ5"/>
<evidence type="ECO:0000256" key="8">
    <source>
        <dbReference type="ARBA" id="ARBA00023136"/>
    </source>
</evidence>
<dbReference type="EMBL" id="QHLY01000009">
    <property type="protein sequence ID" value="PXA70124.1"/>
    <property type="molecule type" value="Genomic_DNA"/>
</dbReference>
<keyword evidence="7 9" id="KW-1133">Transmembrane helix</keyword>
<feature type="transmembrane region" description="Helical" evidence="9">
    <location>
        <begin position="262"/>
        <end position="284"/>
    </location>
</feature>
<evidence type="ECO:0000256" key="5">
    <source>
        <dbReference type="ARBA" id="ARBA00022519"/>
    </source>
</evidence>
<comment type="subcellular location">
    <subcellularLocation>
        <location evidence="1">Cell inner membrane</location>
        <topology evidence="1">Multi-pass membrane protein</topology>
    </subcellularLocation>
    <subcellularLocation>
        <location evidence="9">Cell membrane</location>
        <topology evidence="9">Multi-pass membrane protein</topology>
    </subcellularLocation>
</comment>
<dbReference type="Proteomes" id="UP000246722">
    <property type="component" value="Unassembled WGS sequence"/>
</dbReference>
<dbReference type="InterPro" id="IPR013525">
    <property type="entry name" value="ABC2_TM"/>
</dbReference>
<sequence length="295" mass="33075">MIRTRVTQIAPVPDLDGFVRPGQGAGLIDVFRRRYLLSLLVRKEVQVRYRGSVLGWMWSYVKPITQFLVFFIALGVFLQLNGSIPNYPVYLFSGLVVINLFSEAFSNGTKSLVDNAPLIKKIYLPRELFPVSSTLVAFINFLPQALVLAVVCVFTGWTPNVLQVLGIVLGVLIIVLLAMGLSLFFGSINVSFRDAQNFVELILLVATWASPVLYQWSMVDKILPDWAMVIYQLNPVTAAVELLHAGFWYPTTSGQVVMPPNLWFFGLCALVTSSVLLVIGQLVFRRLERRFAQDL</sequence>
<dbReference type="GO" id="GO:0005886">
    <property type="term" value="C:plasma membrane"/>
    <property type="evidence" value="ECO:0007669"/>
    <property type="project" value="UniProtKB-SubCell"/>
</dbReference>
<accession>A0A317ZSJ5</accession>
<evidence type="ECO:0000256" key="9">
    <source>
        <dbReference type="RuleBase" id="RU361157"/>
    </source>
</evidence>
<keyword evidence="3 9" id="KW-0813">Transport</keyword>
<reference evidence="11 12" key="1">
    <citation type="submission" date="2018-05" db="EMBL/GenBank/DDBJ databases">
        <title>Genetic diversity of glacier-inhabiting Cryobacterium bacteria in China and description of Cryobacterium mengkeensis sp. nov. and Arthrobacter glacialis sp. nov.</title>
        <authorList>
            <person name="Liu Q."/>
            <person name="Xin Y.-H."/>
        </authorList>
    </citation>
    <scope>NUCLEOTIDE SEQUENCE [LARGE SCALE GENOMIC DNA]</scope>
    <source>
        <strain evidence="11 12">SK-1</strain>
    </source>
</reference>
<feature type="transmembrane region" description="Helical" evidence="9">
    <location>
        <begin position="87"/>
        <end position="107"/>
    </location>
</feature>
<dbReference type="PANTHER" id="PTHR30413">
    <property type="entry name" value="INNER MEMBRANE TRANSPORT PERMEASE"/>
    <property type="match status" value="1"/>
</dbReference>